<feature type="non-terminal residue" evidence="3">
    <location>
        <position position="133"/>
    </location>
</feature>
<dbReference type="EMBL" id="GEBQ01028956">
    <property type="protein sequence ID" value="JAT11021.1"/>
    <property type="molecule type" value="Transcribed_RNA"/>
</dbReference>
<gene>
    <name evidence="3" type="ORF">g.54780</name>
</gene>
<dbReference type="AlphaFoldDB" id="A0A1B6KHU6"/>
<protein>
    <submittedName>
        <fullName evidence="3">Uncharacterized protein</fullName>
    </submittedName>
</protein>
<accession>A0A1B6KHU6</accession>
<keyword evidence="1" id="KW-0175">Coiled coil</keyword>
<organism evidence="3">
    <name type="scientific">Graphocephala atropunctata</name>
    <dbReference type="NCBI Taxonomy" id="36148"/>
    <lineage>
        <taxon>Eukaryota</taxon>
        <taxon>Metazoa</taxon>
        <taxon>Ecdysozoa</taxon>
        <taxon>Arthropoda</taxon>
        <taxon>Hexapoda</taxon>
        <taxon>Insecta</taxon>
        <taxon>Pterygota</taxon>
        <taxon>Neoptera</taxon>
        <taxon>Paraneoptera</taxon>
        <taxon>Hemiptera</taxon>
        <taxon>Auchenorrhyncha</taxon>
        <taxon>Membracoidea</taxon>
        <taxon>Cicadellidae</taxon>
        <taxon>Cicadellinae</taxon>
        <taxon>Cicadellini</taxon>
        <taxon>Graphocephala</taxon>
    </lineage>
</organism>
<sequence length="133" mass="14968">LTKTEVDNWSCSNCINAFKSPNKNSLTNQYALKTDSPSQLQSQPNSPLNNNKDIIEDKIQNIENIDDMDLETSLNLAAEAGNVLVQENAKLKEELSFLQEKVLRIEGLLSSGEEVIEGLEAKAERFRNRMEEL</sequence>
<feature type="non-terminal residue" evidence="3">
    <location>
        <position position="1"/>
    </location>
</feature>
<evidence type="ECO:0000256" key="2">
    <source>
        <dbReference type="SAM" id="MobiDB-lite"/>
    </source>
</evidence>
<feature type="region of interest" description="Disordered" evidence="2">
    <location>
        <begin position="28"/>
        <end position="52"/>
    </location>
</feature>
<feature type="coiled-coil region" evidence="1">
    <location>
        <begin position="81"/>
        <end position="129"/>
    </location>
</feature>
<name>A0A1B6KHU6_9HEMI</name>
<feature type="compositionally biased region" description="Low complexity" evidence="2">
    <location>
        <begin position="36"/>
        <end position="51"/>
    </location>
</feature>
<reference evidence="3" key="1">
    <citation type="submission" date="2015-11" db="EMBL/GenBank/DDBJ databases">
        <title>De novo transcriptome assembly of four potential Pierce s Disease insect vectors from Arizona vineyards.</title>
        <authorList>
            <person name="Tassone E.E."/>
        </authorList>
    </citation>
    <scope>NUCLEOTIDE SEQUENCE</scope>
</reference>
<evidence type="ECO:0000313" key="3">
    <source>
        <dbReference type="EMBL" id="JAT11021.1"/>
    </source>
</evidence>
<evidence type="ECO:0000256" key="1">
    <source>
        <dbReference type="SAM" id="Coils"/>
    </source>
</evidence>
<proteinExistence type="predicted"/>